<proteinExistence type="predicted"/>
<evidence type="ECO:0000313" key="2">
    <source>
        <dbReference type="EMBL" id="QJA82645.1"/>
    </source>
</evidence>
<gene>
    <name evidence="2" type="ORF">MM415A00385_0035</name>
    <name evidence="1" type="ORF">MM415B00526_0025</name>
</gene>
<accession>A0A6M3J5W2</accession>
<dbReference type="EMBL" id="MT142492">
    <property type="protein sequence ID" value="QJA82645.1"/>
    <property type="molecule type" value="Genomic_DNA"/>
</dbReference>
<evidence type="ECO:0000313" key="1">
    <source>
        <dbReference type="EMBL" id="QJA64262.1"/>
    </source>
</evidence>
<name>A0A6M3J5W2_9ZZZZ</name>
<dbReference type="EMBL" id="MT141516">
    <property type="protein sequence ID" value="QJA64262.1"/>
    <property type="molecule type" value="Genomic_DNA"/>
</dbReference>
<organism evidence="1">
    <name type="scientific">viral metagenome</name>
    <dbReference type="NCBI Taxonomy" id="1070528"/>
    <lineage>
        <taxon>unclassified sequences</taxon>
        <taxon>metagenomes</taxon>
        <taxon>organismal metagenomes</taxon>
    </lineage>
</organism>
<sequence>MPQSFENCVKQGGRVRTKTLKGGKYMHICFKGGKSFAGEVKESKGTASFLEKK</sequence>
<dbReference type="AlphaFoldDB" id="A0A6M3J5W2"/>
<protein>
    <submittedName>
        <fullName evidence="1">Uncharacterized protein</fullName>
    </submittedName>
</protein>
<reference evidence="1" key="1">
    <citation type="submission" date="2020-03" db="EMBL/GenBank/DDBJ databases">
        <title>The deep terrestrial virosphere.</title>
        <authorList>
            <person name="Holmfeldt K."/>
            <person name="Nilsson E."/>
            <person name="Simone D."/>
            <person name="Lopez-Fernandez M."/>
            <person name="Wu X."/>
            <person name="de Brujin I."/>
            <person name="Lundin D."/>
            <person name="Andersson A."/>
            <person name="Bertilsson S."/>
            <person name="Dopson M."/>
        </authorList>
    </citation>
    <scope>NUCLEOTIDE SEQUENCE</scope>
    <source>
        <strain evidence="2">MM415A00385</strain>
        <strain evidence="1">MM415B00526</strain>
    </source>
</reference>